<dbReference type="Proteomes" id="UP001610446">
    <property type="component" value="Unassembled WGS sequence"/>
</dbReference>
<evidence type="ECO:0000313" key="4">
    <source>
        <dbReference type="Proteomes" id="UP001610446"/>
    </source>
</evidence>
<gene>
    <name evidence="3" type="ORF">BJY01DRAFT_54678</name>
</gene>
<keyword evidence="1" id="KW-0175">Coiled coil</keyword>
<feature type="coiled-coil region" evidence="1">
    <location>
        <begin position="163"/>
        <end position="190"/>
    </location>
</feature>
<keyword evidence="4" id="KW-1185">Reference proteome</keyword>
<sequence length="459" mass="52184">MSTILPHNMNQSLVPLPLRASRYHQDPMNHIERQAKHIQRNLQRLIDAQGEGLLAGLSGQQPEESVPPKSHVSLLEPISSTGASTVPVRQPAAKKIGLRAAREGIFTSMYDLLRLREEEHELLSFRLEERDVGLHEIETFSTKRSALESSISAINDNRDSQLSQELREESIKLETEIHEVENKLSQMKARHHHVVQELHQIENTVESKLSSYKESLSLLDSDIRRFLKSPPVKPSVMSTDSESFYSLKPSRRTLEMAQEYWEQEQSELQHRQKEVTTEIEALDEGGGLWKEVVENISGFEKRLKRTMRQSILSQSQLLQRDISSNSNAESDMIRGIMEHLSQTTDLVEQHLDYAEERDWKLLVCCISAELEALREARGLLLSAFNVSQDDNWPSQEQKLVDHGKDADPNSHSDPLGVDDSEPPADLLRDVRSHTHGTASKSEGEEEDDEPDPAWLLPES</sequence>
<proteinExistence type="predicted"/>
<evidence type="ECO:0008006" key="5">
    <source>
        <dbReference type="Google" id="ProtNLM"/>
    </source>
</evidence>
<reference evidence="3 4" key="1">
    <citation type="submission" date="2024-07" db="EMBL/GenBank/DDBJ databases">
        <title>Section-level genome sequencing and comparative genomics of Aspergillus sections Usti and Cavernicolus.</title>
        <authorList>
            <consortium name="Lawrence Berkeley National Laboratory"/>
            <person name="Nybo J.L."/>
            <person name="Vesth T.C."/>
            <person name="Theobald S."/>
            <person name="Frisvad J.C."/>
            <person name="Larsen T.O."/>
            <person name="Kjaerboelling I."/>
            <person name="Rothschild-Mancinelli K."/>
            <person name="Lyhne E.K."/>
            <person name="Kogle M.E."/>
            <person name="Barry K."/>
            <person name="Clum A."/>
            <person name="Na H."/>
            <person name="Ledsgaard L."/>
            <person name="Lin J."/>
            <person name="Lipzen A."/>
            <person name="Kuo A."/>
            <person name="Riley R."/>
            <person name="Mondo S."/>
            <person name="Labutti K."/>
            <person name="Haridas S."/>
            <person name="Pangalinan J."/>
            <person name="Salamov A.A."/>
            <person name="Simmons B.A."/>
            <person name="Magnuson J.K."/>
            <person name="Chen J."/>
            <person name="Drula E."/>
            <person name="Henrissat B."/>
            <person name="Wiebenga A."/>
            <person name="Lubbers R.J."/>
            <person name="Gomes A.C."/>
            <person name="Makela M.R."/>
            <person name="Stajich J."/>
            <person name="Grigoriev I.V."/>
            <person name="Mortensen U.H."/>
            <person name="De Vries R.P."/>
            <person name="Baker S.E."/>
            <person name="Andersen M.R."/>
        </authorList>
    </citation>
    <scope>NUCLEOTIDE SEQUENCE [LARGE SCALE GENOMIC DNA]</scope>
    <source>
        <strain evidence="3 4">CBS 123904</strain>
    </source>
</reference>
<comment type="caution">
    <text evidence="3">The sequence shown here is derived from an EMBL/GenBank/DDBJ whole genome shotgun (WGS) entry which is preliminary data.</text>
</comment>
<feature type="region of interest" description="Disordered" evidence="2">
    <location>
        <begin position="391"/>
        <end position="459"/>
    </location>
</feature>
<protein>
    <recommendedName>
        <fullName evidence="5">Autophagy-related protein Atg28</fullName>
    </recommendedName>
</protein>
<accession>A0ABR4J936</accession>
<organism evidence="3 4">
    <name type="scientific">Aspergillus pseudoustus</name>
    <dbReference type="NCBI Taxonomy" id="1810923"/>
    <lineage>
        <taxon>Eukaryota</taxon>
        <taxon>Fungi</taxon>
        <taxon>Dikarya</taxon>
        <taxon>Ascomycota</taxon>
        <taxon>Pezizomycotina</taxon>
        <taxon>Eurotiomycetes</taxon>
        <taxon>Eurotiomycetidae</taxon>
        <taxon>Eurotiales</taxon>
        <taxon>Aspergillaceae</taxon>
        <taxon>Aspergillus</taxon>
        <taxon>Aspergillus subgen. Nidulantes</taxon>
    </lineage>
</organism>
<evidence type="ECO:0000256" key="2">
    <source>
        <dbReference type="SAM" id="MobiDB-lite"/>
    </source>
</evidence>
<dbReference type="EMBL" id="JBFXLU010000176">
    <property type="protein sequence ID" value="KAL2836557.1"/>
    <property type="molecule type" value="Genomic_DNA"/>
</dbReference>
<name>A0ABR4J936_9EURO</name>
<evidence type="ECO:0000256" key="1">
    <source>
        <dbReference type="SAM" id="Coils"/>
    </source>
</evidence>
<feature type="compositionally biased region" description="Basic and acidic residues" evidence="2">
    <location>
        <begin position="398"/>
        <end position="410"/>
    </location>
</feature>
<evidence type="ECO:0000313" key="3">
    <source>
        <dbReference type="EMBL" id="KAL2836557.1"/>
    </source>
</evidence>